<dbReference type="Pfam" id="PF07365">
    <property type="entry name" value="Toxin_8"/>
    <property type="match status" value="1"/>
</dbReference>
<comment type="subcellular location">
    <subcellularLocation>
        <location evidence="1">Secreted</location>
    </subcellularLocation>
</comment>
<feature type="signal peptide" evidence="5">
    <location>
        <begin position="1"/>
        <end position="22"/>
    </location>
</feature>
<feature type="chain" id="PRO_5001937453" evidence="5">
    <location>
        <begin position="23"/>
        <end position="63"/>
    </location>
</feature>
<dbReference type="GO" id="GO:0005576">
    <property type="term" value="C:extracellular region"/>
    <property type="evidence" value="ECO:0007669"/>
    <property type="project" value="UniProtKB-SubCell"/>
</dbReference>
<dbReference type="EMBL" id="GBQY01000026">
    <property type="protein sequence ID" value="JAC94831.1"/>
    <property type="molecule type" value="Transcribed_RNA"/>
</dbReference>
<accession>A0A098LXY9</accession>
<evidence type="ECO:0000256" key="1">
    <source>
        <dbReference type="ARBA" id="ARBA00004613"/>
    </source>
</evidence>
<dbReference type="AlphaFoldDB" id="A0A098LXY9"/>
<keyword evidence="4" id="KW-0800">Toxin</keyword>
<evidence type="ECO:0000313" key="6">
    <source>
        <dbReference type="EMBL" id="JAC94831.1"/>
    </source>
</evidence>
<reference evidence="6" key="1">
    <citation type="journal article" date="2014" name="Toxicon">
        <title>A bioinformatics survey for conotoxin-like sequences in three turrid snail venom duct transcriptomes.</title>
        <authorList>
            <person name="Gonzales D.T."/>
            <person name="Saloma C.P."/>
        </authorList>
    </citation>
    <scope>NUCLEOTIDE SEQUENCE</scope>
    <source>
        <tissue evidence="6">Venom duct</tissue>
    </source>
</reference>
<evidence type="ECO:0000256" key="4">
    <source>
        <dbReference type="ARBA" id="ARBA00022656"/>
    </source>
</evidence>
<keyword evidence="5" id="KW-0732">Signal</keyword>
<reference evidence="6" key="2">
    <citation type="submission" date="2014-09" db="EMBL/GenBank/DDBJ databases">
        <authorList>
            <person name="Gonzales D.T.T."/>
            <person name="Saloma C.P."/>
        </authorList>
    </citation>
    <scope>NUCLEOTIDE SEQUENCE</scope>
    <source>
        <tissue evidence="6">Venom duct</tissue>
    </source>
</reference>
<dbReference type="InterPro" id="IPR009958">
    <property type="entry name" value="Conotoxin_a-typ"/>
</dbReference>
<keyword evidence="3" id="KW-0964">Secreted</keyword>
<comment type="similarity">
    <text evidence="2">Belongs to the conotoxin A superfamily.</text>
</comment>
<evidence type="ECO:0000256" key="2">
    <source>
        <dbReference type="ARBA" id="ARBA00006077"/>
    </source>
</evidence>
<evidence type="ECO:0000256" key="3">
    <source>
        <dbReference type="ARBA" id="ARBA00022525"/>
    </source>
</evidence>
<evidence type="ECO:0000256" key="5">
    <source>
        <dbReference type="SAM" id="SignalP"/>
    </source>
</evidence>
<dbReference type="GO" id="GO:0090729">
    <property type="term" value="F:toxin activity"/>
    <property type="evidence" value="ECO:0007669"/>
    <property type="project" value="UniProtKB-KW"/>
</dbReference>
<organism evidence="6">
    <name type="scientific">Unedogemmula bisaya</name>
    <name type="common">Sea snail</name>
    <name type="synonym">Lophiotoma bisaya</name>
    <dbReference type="NCBI Taxonomy" id="746885"/>
    <lineage>
        <taxon>Eukaryota</taxon>
        <taxon>Metazoa</taxon>
        <taxon>Spiralia</taxon>
        <taxon>Lophotrochozoa</taxon>
        <taxon>Mollusca</taxon>
        <taxon>Gastropoda</taxon>
        <taxon>Caenogastropoda</taxon>
        <taxon>Neogastropoda</taxon>
        <taxon>Conoidea</taxon>
        <taxon>Turridae</taxon>
        <taxon>Unedogemmula</taxon>
    </lineage>
</organism>
<dbReference type="GO" id="GO:0030550">
    <property type="term" value="F:acetylcholine receptor inhibitor activity"/>
    <property type="evidence" value="ECO:0007669"/>
    <property type="project" value="InterPro"/>
</dbReference>
<protein>
    <submittedName>
        <fullName evidence="6">Ubs_26 putative toxin</fullName>
    </submittedName>
</protein>
<sequence>MLKMRVMLFAVLLLLPMTTVQGAEETKDKADDVNLVKIIDRVRRGCCWDPRCAGSNPDFCFGN</sequence>
<name>A0A098LXY9_UNEBI</name>
<proteinExistence type="inferred from homology"/>